<dbReference type="EMBL" id="CM035416">
    <property type="protein sequence ID" value="KAH7426321.1"/>
    <property type="molecule type" value="Genomic_DNA"/>
</dbReference>
<proteinExistence type="predicted"/>
<evidence type="ECO:0000256" key="2">
    <source>
        <dbReference type="SAM" id="MobiDB-lite"/>
    </source>
</evidence>
<gene>
    <name evidence="3" type="ORF">KP509_11G095500</name>
</gene>
<feature type="region of interest" description="Disordered" evidence="2">
    <location>
        <begin position="173"/>
        <end position="192"/>
    </location>
</feature>
<protein>
    <submittedName>
        <fullName evidence="3">Uncharacterized protein</fullName>
    </submittedName>
</protein>
<organism evidence="3 4">
    <name type="scientific">Ceratopteris richardii</name>
    <name type="common">Triangle waterfern</name>
    <dbReference type="NCBI Taxonomy" id="49495"/>
    <lineage>
        <taxon>Eukaryota</taxon>
        <taxon>Viridiplantae</taxon>
        <taxon>Streptophyta</taxon>
        <taxon>Embryophyta</taxon>
        <taxon>Tracheophyta</taxon>
        <taxon>Polypodiopsida</taxon>
        <taxon>Polypodiidae</taxon>
        <taxon>Polypodiales</taxon>
        <taxon>Pteridineae</taxon>
        <taxon>Pteridaceae</taxon>
        <taxon>Parkerioideae</taxon>
        <taxon>Ceratopteris</taxon>
    </lineage>
</organism>
<sequence>MTCVTGARSPVKMLVDWTTSNMEYGSFYLLQLKKRNLQDAAAKLKAHEGEDGDLHAECRRKLEAIRKELEECQAQLRLHLQHEDSQSVAGTEGHSEREPAVEDNIPEAGGGEKCRRARTSQGINNSQKGNLVDAAIRSVQKPAPKRAARTRAAFTDAKRGLAGVEMINTSKCKQRVQNVHESGQQSSTCSTR</sequence>
<accession>A0A8T2TRX6</accession>
<keyword evidence="1" id="KW-0175">Coiled coil</keyword>
<comment type="caution">
    <text evidence="3">The sequence shown here is derived from an EMBL/GenBank/DDBJ whole genome shotgun (WGS) entry which is preliminary data.</text>
</comment>
<evidence type="ECO:0000313" key="4">
    <source>
        <dbReference type="Proteomes" id="UP000825935"/>
    </source>
</evidence>
<evidence type="ECO:0000313" key="3">
    <source>
        <dbReference type="EMBL" id="KAH7426321.1"/>
    </source>
</evidence>
<feature type="coiled-coil region" evidence="1">
    <location>
        <begin position="30"/>
        <end position="82"/>
    </location>
</feature>
<feature type="compositionally biased region" description="Polar residues" evidence="2">
    <location>
        <begin position="119"/>
        <end position="129"/>
    </location>
</feature>
<dbReference type="OrthoDB" id="10536904at2759"/>
<keyword evidence="4" id="KW-1185">Reference proteome</keyword>
<reference evidence="3" key="1">
    <citation type="submission" date="2021-08" db="EMBL/GenBank/DDBJ databases">
        <title>WGS assembly of Ceratopteris richardii.</title>
        <authorList>
            <person name="Marchant D.B."/>
            <person name="Chen G."/>
            <person name="Jenkins J."/>
            <person name="Shu S."/>
            <person name="Leebens-Mack J."/>
            <person name="Grimwood J."/>
            <person name="Schmutz J."/>
            <person name="Soltis P."/>
            <person name="Soltis D."/>
            <person name="Chen Z.-H."/>
        </authorList>
    </citation>
    <scope>NUCLEOTIDE SEQUENCE</scope>
    <source>
        <strain evidence="3">Whitten #5841</strain>
        <tissue evidence="3">Leaf</tissue>
    </source>
</reference>
<dbReference type="Proteomes" id="UP000825935">
    <property type="component" value="Chromosome 11"/>
</dbReference>
<dbReference type="AlphaFoldDB" id="A0A8T2TRX6"/>
<feature type="region of interest" description="Disordered" evidence="2">
    <location>
        <begin position="82"/>
        <end position="132"/>
    </location>
</feature>
<name>A0A8T2TRX6_CERRI</name>
<evidence type="ECO:0000256" key="1">
    <source>
        <dbReference type="SAM" id="Coils"/>
    </source>
</evidence>